<feature type="non-terminal residue" evidence="1">
    <location>
        <position position="80"/>
    </location>
</feature>
<evidence type="ECO:0000313" key="2">
    <source>
        <dbReference type="Proteomes" id="UP001215598"/>
    </source>
</evidence>
<dbReference type="AlphaFoldDB" id="A0AAD7HPW5"/>
<evidence type="ECO:0008006" key="3">
    <source>
        <dbReference type="Google" id="ProtNLM"/>
    </source>
</evidence>
<reference evidence="1" key="1">
    <citation type="submission" date="2023-03" db="EMBL/GenBank/DDBJ databases">
        <title>Massive genome expansion in bonnet fungi (Mycena s.s.) driven by repeated elements and novel gene families across ecological guilds.</title>
        <authorList>
            <consortium name="Lawrence Berkeley National Laboratory"/>
            <person name="Harder C.B."/>
            <person name="Miyauchi S."/>
            <person name="Viragh M."/>
            <person name="Kuo A."/>
            <person name="Thoen E."/>
            <person name="Andreopoulos B."/>
            <person name="Lu D."/>
            <person name="Skrede I."/>
            <person name="Drula E."/>
            <person name="Henrissat B."/>
            <person name="Morin E."/>
            <person name="Kohler A."/>
            <person name="Barry K."/>
            <person name="LaButti K."/>
            <person name="Morin E."/>
            <person name="Salamov A."/>
            <person name="Lipzen A."/>
            <person name="Mereny Z."/>
            <person name="Hegedus B."/>
            <person name="Baldrian P."/>
            <person name="Stursova M."/>
            <person name="Weitz H."/>
            <person name="Taylor A."/>
            <person name="Grigoriev I.V."/>
            <person name="Nagy L.G."/>
            <person name="Martin F."/>
            <person name="Kauserud H."/>
        </authorList>
    </citation>
    <scope>NUCLEOTIDE SEQUENCE</scope>
    <source>
        <strain evidence="1">CBHHK182m</strain>
    </source>
</reference>
<accession>A0AAD7HPW5</accession>
<proteinExistence type="predicted"/>
<keyword evidence="2" id="KW-1185">Reference proteome</keyword>
<comment type="caution">
    <text evidence="1">The sequence shown here is derived from an EMBL/GenBank/DDBJ whole genome shotgun (WGS) entry which is preliminary data.</text>
</comment>
<gene>
    <name evidence="1" type="ORF">B0H16DRAFT_1332644</name>
</gene>
<dbReference type="EMBL" id="JARKIB010000193">
    <property type="protein sequence ID" value="KAJ7725563.1"/>
    <property type="molecule type" value="Genomic_DNA"/>
</dbReference>
<name>A0AAD7HPW5_9AGAR</name>
<evidence type="ECO:0000313" key="1">
    <source>
        <dbReference type="EMBL" id="KAJ7725563.1"/>
    </source>
</evidence>
<protein>
    <recommendedName>
        <fullName evidence="3">DUF4219 domain-containing protein</fullName>
    </recommendedName>
</protein>
<organism evidence="1 2">
    <name type="scientific">Mycena metata</name>
    <dbReference type="NCBI Taxonomy" id="1033252"/>
    <lineage>
        <taxon>Eukaryota</taxon>
        <taxon>Fungi</taxon>
        <taxon>Dikarya</taxon>
        <taxon>Basidiomycota</taxon>
        <taxon>Agaricomycotina</taxon>
        <taxon>Agaricomycetes</taxon>
        <taxon>Agaricomycetidae</taxon>
        <taxon>Agaricales</taxon>
        <taxon>Marasmiineae</taxon>
        <taxon>Mycenaceae</taxon>
        <taxon>Mycena</taxon>
    </lineage>
</organism>
<dbReference type="Proteomes" id="UP001215598">
    <property type="component" value="Unassembled WGS sequence"/>
</dbReference>
<sequence>MTDECSSCFPRLNDTNYPEWALRMEADLIRKGLCAVVEVSVDTDGKEPADIAKEVETKVSKRNAQKMAEARAEMILRVDD</sequence>